<comment type="caution">
    <text evidence="6">The sequence shown here is derived from an EMBL/GenBank/DDBJ whole genome shotgun (WGS) entry which is preliminary data.</text>
</comment>
<dbReference type="RefSeq" id="WP_106775250.1">
    <property type="nucleotide sequence ID" value="NZ_PXYK01000038.1"/>
</dbReference>
<reference evidence="6 7" key="1">
    <citation type="submission" date="2018-03" db="EMBL/GenBank/DDBJ databases">
        <title>The draft genome of Mesorhizobium sp. 6GN-30.</title>
        <authorList>
            <person name="Liu L."/>
            <person name="Li L."/>
            <person name="Wang T."/>
            <person name="Zhang X."/>
            <person name="Liang L."/>
        </authorList>
    </citation>
    <scope>NUCLEOTIDE SEQUENCE [LARGE SCALE GENOMIC DNA]</scope>
    <source>
        <strain evidence="6 7">6GN30</strain>
    </source>
</reference>
<dbReference type="Pfam" id="PF00072">
    <property type="entry name" value="Response_reg"/>
    <property type="match status" value="1"/>
</dbReference>
<dbReference type="InterPro" id="IPR058245">
    <property type="entry name" value="NreC/VraR/RcsB-like_REC"/>
</dbReference>
<dbReference type="PROSITE" id="PS50043">
    <property type="entry name" value="HTH_LUXR_2"/>
    <property type="match status" value="1"/>
</dbReference>
<dbReference type="GO" id="GO:0006355">
    <property type="term" value="P:regulation of DNA-templated transcription"/>
    <property type="evidence" value="ECO:0007669"/>
    <property type="project" value="InterPro"/>
</dbReference>
<dbReference type="PRINTS" id="PR00038">
    <property type="entry name" value="HTHLUXR"/>
</dbReference>
<dbReference type="CDD" id="cd17535">
    <property type="entry name" value="REC_NarL-like"/>
    <property type="match status" value="1"/>
</dbReference>
<dbReference type="PROSITE" id="PS50110">
    <property type="entry name" value="RESPONSE_REGULATORY"/>
    <property type="match status" value="1"/>
</dbReference>
<dbReference type="InterPro" id="IPR011006">
    <property type="entry name" value="CheY-like_superfamily"/>
</dbReference>
<gene>
    <name evidence="6" type="ORF">C7I84_26625</name>
</gene>
<dbReference type="AlphaFoldDB" id="A0A2P7RPM5"/>
<keyword evidence="7" id="KW-1185">Reference proteome</keyword>
<dbReference type="Pfam" id="PF00196">
    <property type="entry name" value="GerE"/>
    <property type="match status" value="1"/>
</dbReference>
<dbReference type="SMART" id="SM00421">
    <property type="entry name" value="HTH_LUXR"/>
    <property type="match status" value="1"/>
</dbReference>
<dbReference type="GO" id="GO:0003677">
    <property type="term" value="F:DNA binding"/>
    <property type="evidence" value="ECO:0007669"/>
    <property type="project" value="UniProtKB-KW"/>
</dbReference>
<name>A0A2P7RPM5_9HYPH</name>
<proteinExistence type="predicted"/>
<dbReference type="PANTHER" id="PTHR43214:SF43">
    <property type="entry name" value="TWO-COMPONENT RESPONSE REGULATOR"/>
    <property type="match status" value="1"/>
</dbReference>
<dbReference type="InterPro" id="IPR039420">
    <property type="entry name" value="WalR-like"/>
</dbReference>
<evidence type="ECO:0000256" key="1">
    <source>
        <dbReference type="ARBA" id="ARBA00022553"/>
    </source>
</evidence>
<evidence type="ECO:0000313" key="6">
    <source>
        <dbReference type="EMBL" id="PSJ52172.1"/>
    </source>
</evidence>
<evidence type="ECO:0000259" key="5">
    <source>
        <dbReference type="PROSITE" id="PS50110"/>
    </source>
</evidence>
<feature type="modified residue" description="4-aspartylphosphate" evidence="3">
    <location>
        <position position="49"/>
    </location>
</feature>
<dbReference type="EMBL" id="PXYK01000038">
    <property type="protein sequence ID" value="PSJ52172.1"/>
    <property type="molecule type" value="Genomic_DNA"/>
</dbReference>
<evidence type="ECO:0000259" key="4">
    <source>
        <dbReference type="PROSITE" id="PS50043"/>
    </source>
</evidence>
<dbReference type="PANTHER" id="PTHR43214">
    <property type="entry name" value="TWO-COMPONENT RESPONSE REGULATOR"/>
    <property type="match status" value="1"/>
</dbReference>
<dbReference type="InterPro" id="IPR016032">
    <property type="entry name" value="Sig_transdc_resp-reg_C-effctor"/>
</dbReference>
<evidence type="ECO:0000256" key="3">
    <source>
        <dbReference type="PROSITE-ProRule" id="PRU00169"/>
    </source>
</evidence>
<keyword evidence="1 3" id="KW-0597">Phosphoprotein</keyword>
<organism evidence="6 7">
    <name type="scientific">Kumtagia ephedrae</name>
    <dbReference type="NCBI Taxonomy" id="2116701"/>
    <lineage>
        <taxon>Bacteria</taxon>
        <taxon>Pseudomonadati</taxon>
        <taxon>Pseudomonadota</taxon>
        <taxon>Alphaproteobacteria</taxon>
        <taxon>Hyphomicrobiales</taxon>
        <taxon>Phyllobacteriaceae</taxon>
        <taxon>Kumtagia</taxon>
    </lineage>
</organism>
<dbReference type="SUPFAM" id="SSF52172">
    <property type="entry name" value="CheY-like"/>
    <property type="match status" value="1"/>
</dbReference>
<dbReference type="GO" id="GO:0000160">
    <property type="term" value="P:phosphorelay signal transduction system"/>
    <property type="evidence" value="ECO:0007669"/>
    <property type="project" value="InterPro"/>
</dbReference>
<feature type="domain" description="HTH luxR-type" evidence="4">
    <location>
        <begin position="136"/>
        <end position="201"/>
    </location>
</feature>
<dbReference type="CDD" id="cd06170">
    <property type="entry name" value="LuxR_C_like"/>
    <property type="match status" value="1"/>
</dbReference>
<evidence type="ECO:0000256" key="2">
    <source>
        <dbReference type="ARBA" id="ARBA00023125"/>
    </source>
</evidence>
<accession>A0A2P7RPM5</accession>
<dbReference type="SMART" id="SM00448">
    <property type="entry name" value="REC"/>
    <property type="match status" value="1"/>
</dbReference>
<dbReference type="InterPro" id="IPR000792">
    <property type="entry name" value="Tscrpt_reg_LuxR_C"/>
</dbReference>
<feature type="domain" description="Response regulatory" evidence="5">
    <location>
        <begin position="1"/>
        <end position="114"/>
    </location>
</feature>
<dbReference type="InterPro" id="IPR001789">
    <property type="entry name" value="Sig_transdc_resp-reg_receiver"/>
</dbReference>
<sequence length="205" mass="22299">MILADDHVMVAEALGRLIDGVADLVGRAADGQQLVEQARHLKPDIIVSDITMPVMSGLDALRQLKSEHSKARFIFLTVHTEASVAAEAIRAGACGYLLKAAAGEELLEAIRAVMAGRIYLTPHIAGDVLQTISGSADRQDHHLTNRQREILRMVAQGKRMKEIAAELKISVRTVEDHKSQLLHVLGVKSTADLIRFAVKQGFIAD</sequence>
<dbReference type="Proteomes" id="UP000241229">
    <property type="component" value="Unassembled WGS sequence"/>
</dbReference>
<evidence type="ECO:0000313" key="7">
    <source>
        <dbReference type="Proteomes" id="UP000241229"/>
    </source>
</evidence>
<protein>
    <submittedName>
        <fullName evidence="6">DNA-binding response regulator</fullName>
    </submittedName>
</protein>
<dbReference type="SUPFAM" id="SSF46894">
    <property type="entry name" value="C-terminal effector domain of the bipartite response regulators"/>
    <property type="match status" value="1"/>
</dbReference>
<keyword evidence="2 6" id="KW-0238">DNA-binding</keyword>
<dbReference type="Gene3D" id="3.40.50.2300">
    <property type="match status" value="1"/>
</dbReference>